<reference evidence="1 2" key="1">
    <citation type="submission" date="2016-11" db="EMBL/GenBank/DDBJ databases">
        <title>The macronuclear genome of Stentor coeruleus: a giant cell with tiny introns.</title>
        <authorList>
            <person name="Slabodnick M."/>
            <person name="Ruby J.G."/>
            <person name="Reiff S.B."/>
            <person name="Swart E.C."/>
            <person name="Gosai S."/>
            <person name="Prabakaran S."/>
            <person name="Witkowska E."/>
            <person name="Larue G.E."/>
            <person name="Fisher S."/>
            <person name="Freeman R.M."/>
            <person name="Gunawardena J."/>
            <person name="Chu W."/>
            <person name="Stover N.A."/>
            <person name="Gregory B.D."/>
            <person name="Nowacki M."/>
            <person name="Derisi J."/>
            <person name="Roy S.W."/>
            <person name="Marshall W.F."/>
            <person name="Sood P."/>
        </authorList>
    </citation>
    <scope>NUCLEOTIDE SEQUENCE [LARGE SCALE GENOMIC DNA]</scope>
    <source>
        <strain evidence="1">WM001</strain>
    </source>
</reference>
<accession>A0A1R2B1J2</accession>
<protein>
    <submittedName>
        <fullName evidence="1">Uncharacterized protein</fullName>
    </submittedName>
</protein>
<organism evidence="1 2">
    <name type="scientific">Stentor coeruleus</name>
    <dbReference type="NCBI Taxonomy" id="5963"/>
    <lineage>
        <taxon>Eukaryota</taxon>
        <taxon>Sar</taxon>
        <taxon>Alveolata</taxon>
        <taxon>Ciliophora</taxon>
        <taxon>Postciliodesmatophora</taxon>
        <taxon>Heterotrichea</taxon>
        <taxon>Heterotrichida</taxon>
        <taxon>Stentoridae</taxon>
        <taxon>Stentor</taxon>
    </lineage>
</organism>
<dbReference type="Proteomes" id="UP000187209">
    <property type="component" value="Unassembled WGS sequence"/>
</dbReference>
<evidence type="ECO:0000313" key="2">
    <source>
        <dbReference type="Proteomes" id="UP000187209"/>
    </source>
</evidence>
<sequence length="599" mass="70389">MESFKCFYYTCAESPELLCQCDFPPIYICRHHQEFYKSIQSNHNIKTIPNTFHITSSKYRIKISDKLYSSQKYFLAPGSGLMNFYKFEVSTVSLTEDYKSAFNSMARILISQIMRIPRGNTQEIIKEVHAFVQAMKEIVKNIYLNENDIAKTLSMHFDEMHSKIESKIIRLIENLIKTLVKNNLMKETSGIFFKKSVFELKEQFFSNILITGFDESNIINNFLSVFKCFFINEDALMKYLYEFQSNYYIYYRNTTEICKLRMLGYILNIYENIEYQIIVVYKPTSNFDKETQTIIPEWIYTYSALMKKEPVEVAQCIEVAPNENLVLLHFKNSSIYSLFLISELSSYPIMDFQAADVIIASGSTKYDLVIIQNFYGDKPSKYLLCSITEYKLIKQDKIFIELRPSVYIKSVCYIDKSIIFVTTDGKAYMKQLNNDKSSCLLNIDLHPKDQIVSVRYKQKQKIILIKSLEYVYLMTNNVEEIYRLKVSGNDVEIADDSTGTMIFFYEIYGKNMFYSILRLKDTDIDRLGFYNEEDTNFLRKDTSKLLSTLIHLISDEDVNEEKSVYQEYINKSFFPISVKPEGYIIDDDSDVDLEYRKFS</sequence>
<dbReference type="AlphaFoldDB" id="A0A1R2B1J2"/>
<evidence type="ECO:0000313" key="1">
    <source>
        <dbReference type="EMBL" id="OMJ70616.1"/>
    </source>
</evidence>
<keyword evidence="2" id="KW-1185">Reference proteome</keyword>
<gene>
    <name evidence="1" type="ORF">SteCoe_31359</name>
</gene>
<comment type="caution">
    <text evidence="1">The sequence shown here is derived from an EMBL/GenBank/DDBJ whole genome shotgun (WGS) entry which is preliminary data.</text>
</comment>
<proteinExistence type="predicted"/>
<dbReference type="EMBL" id="MPUH01001070">
    <property type="protein sequence ID" value="OMJ70616.1"/>
    <property type="molecule type" value="Genomic_DNA"/>
</dbReference>
<name>A0A1R2B1J2_9CILI</name>